<accession>A0A8J7LNP7</accession>
<gene>
    <name evidence="5" type="ORF">H1D41_02215</name>
</gene>
<evidence type="ECO:0000313" key="6">
    <source>
        <dbReference type="Proteomes" id="UP000640583"/>
    </source>
</evidence>
<dbReference type="GO" id="GO:0005829">
    <property type="term" value="C:cytosol"/>
    <property type="evidence" value="ECO:0007669"/>
    <property type="project" value="TreeGrafter"/>
</dbReference>
<keyword evidence="2" id="KW-0808">Transferase</keyword>
<evidence type="ECO:0000313" key="5">
    <source>
        <dbReference type="EMBL" id="MBI1492446.1"/>
    </source>
</evidence>
<dbReference type="PANTHER" id="PTHR37419:SF8">
    <property type="entry name" value="TOXIN YJJJ"/>
    <property type="match status" value="1"/>
</dbReference>
<evidence type="ECO:0000256" key="3">
    <source>
        <dbReference type="ARBA" id="ARBA00022777"/>
    </source>
</evidence>
<dbReference type="RefSeq" id="WP_228847364.1">
    <property type="nucleotide sequence ID" value="NZ_JADCKQ010000001.1"/>
</dbReference>
<dbReference type="Pfam" id="PF07804">
    <property type="entry name" value="HipA_C"/>
    <property type="match status" value="1"/>
</dbReference>
<evidence type="ECO:0000256" key="1">
    <source>
        <dbReference type="ARBA" id="ARBA00010164"/>
    </source>
</evidence>
<comment type="similarity">
    <text evidence="1">Belongs to the HipA Ser/Thr kinase family.</text>
</comment>
<keyword evidence="6" id="KW-1185">Reference proteome</keyword>
<dbReference type="PANTHER" id="PTHR37419">
    <property type="entry name" value="SERINE/THREONINE-PROTEIN KINASE TOXIN HIPA"/>
    <property type="match status" value="1"/>
</dbReference>
<evidence type="ECO:0000256" key="2">
    <source>
        <dbReference type="ARBA" id="ARBA00022679"/>
    </source>
</evidence>
<dbReference type="EMBL" id="JADCKQ010000001">
    <property type="protein sequence ID" value="MBI1492446.1"/>
    <property type="molecule type" value="Genomic_DNA"/>
</dbReference>
<dbReference type="Gene3D" id="1.10.1070.20">
    <property type="match status" value="1"/>
</dbReference>
<dbReference type="InterPro" id="IPR012893">
    <property type="entry name" value="HipA-like_C"/>
</dbReference>
<dbReference type="AlphaFoldDB" id="A0A8J7LNP7"/>
<evidence type="ECO:0000259" key="4">
    <source>
        <dbReference type="Pfam" id="PF07804"/>
    </source>
</evidence>
<organism evidence="5 6">
    <name type="scientific">Halocynthiibacter styelae</name>
    <dbReference type="NCBI Taxonomy" id="2761955"/>
    <lineage>
        <taxon>Bacteria</taxon>
        <taxon>Pseudomonadati</taxon>
        <taxon>Pseudomonadota</taxon>
        <taxon>Alphaproteobacteria</taxon>
        <taxon>Rhodobacterales</taxon>
        <taxon>Paracoccaceae</taxon>
        <taxon>Halocynthiibacter</taxon>
    </lineage>
</organism>
<proteinExistence type="inferred from homology"/>
<comment type="caution">
    <text evidence="5">The sequence shown here is derived from an EMBL/GenBank/DDBJ whole genome shotgun (WGS) entry which is preliminary data.</text>
</comment>
<name>A0A8J7LNP7_9RHOB</name>
<dbReference type="Proteomes" id="UP000640583">
    <property type="component" value="Unassembled WGS sequence"/>
</dbReference>
<dbReference type="GO" id="GO:0004674">
    <property type="term" value="F:protein serine/threonine kinase activity"/>
    <property type="evidence" value="ECO:0007669"/>
    <property type="project" value="TreeGrafter"/>
</dbReference>
<sequence length="417" mass="46753">MTRELELFLDYDGEVRPVGLLRCTPARGTERVLFEYNDEWLGRADSFPIDQALPLTGGVFPPSAGMDMFPVIGDTSPDRWGRRLMQRRERRLAKREERAARTLFETDFVMGVSDISRIGALRLRWSGQEEFQAPTNEGVPGHFALGDLLAITQRIESGEETDEDIQMIFAPGASLGGARPKCSVHDVNGRLSIAKFPKQDDDYSVERWEAIAATLARQAGINMASHSLENVNSVPVFLSHRYDRTHDGQRVPYTSAMSMTQHQDGDHGSYLEIVDAISTHGSNAREDRIELFRRLVFTILVSNVDDHLRNHGFLWDGQEGWRLSPAFDINPTSPLEKARVLQTNINFDEGTCDISLALSVAEEFSLSNKDAKQIVSEVGDVISTWQAVAHQHNAPAREIDHLSGAFEHDDLEKARKL</sequence>
<feature type="domain" description="HipA-like C-terminal" evidence="4">
    <location>
        <begin position="174"/>
        <end position="385"/>
    </location>
</feature>
<reference evidence="5" key="1">
    <citation type="submission" date="2020-10" db="EMBL/GenBank/DDBJ databases">
        <title>Paenihalocynthiibacter styelae gen. nov., sp. nov., isolated from stalked sea squirt Styela clava.</title>
        <authorList>
            <person name="Kim Y.-O."/>
            <person name="Yoon J.-H."/>
        </authorList>
    </citation>
    <scope>NUCLEOTIDE SEQUENCE</scope>
    <source>
        <strain evidence="5">MYP1-1</strain>
    </source>
</reference>
<protein>
    <submittedName>
        <fullName evidence="5">Type II toxin-antitoxin system HipA family toxin</fullName>
    </submittedName>
</protein>
<keyword evidence="3" id="KW-0418">Kinase</keyword>
<dbReference type="InterPro" id="IPR052028">
    <property type="entry name" value="HipA_Ser/Thr_kinase"/>
</dbReference>